<dbReference type="Proteomes" id="UP000193467">
    <property type="component" value="Unassembled WGS sequence"/>
</dbReference>
<organism evidence="3 4">
    <name type="scientific">Leucosporidium creatinivorum</name>
    <dbReference type="NCBI Taxonomy" id="106004"/>
    <lineage>
        <taxon>Eukaryota</taxon>
        <taxon>Fungi</taxon>
        <taxon>Dikarya</taxon>
        <taxon>Basidiomycota</taxon>
        <taxon>Pucciniomycotina</taxon>
        <taxon>Microbotryomycetes</taxon>
        <taxon>Leucosporidiales</taxon>
        <taxon>Leucosporidium</taxon>
    </lineage>
</organism>
<dbReference type="PANTHER" id="PTHR10963:SF24">
    <property type="entry name" value="GLYCOSIDASE C21B10.07-RELATED"/>
    <property type="match status" value="1"/>
</dbReference>
<dbReference type="STRING" id="106004.A0A1Y2G0K2"/>
<comment type="caution">
    <text evidence="3">The sequence shown here is derived from an EMBL/GenBank/DDBJ whole genome shotgun (WGS) entry which is preliminary data.</text>
</comment>
<feature type="region of interest" description="Disordered" evidence="1">
    <location>
        <begin position="205"/>
        <end position="260"/>
    </location>
</feature>
<feature type="compositionally biased region" description="Low complexity" evidence="1">
    <location>
        <begin position="209"/>
        <end position="257"/>
    </location>
</feature>
<feature type="signal peptide" evidence="2">
    <location>
        <begin position="1"/>
        <end position="20"/>
    </location>
</feature>
<keyword evidence="4" id="KW-1185">Reference proteome</keyword>
<evidence type="ECO:0000313" key="3">
    <source>
        <dbReference type="EMBL" id="ORY89249.1"/>
    </source>
</evidence>
<protein>
    <recommendedName>
        <fullName evidence="5">Concanavalin A-like lectin/glucanase domain-containing protein</fullName>
    </recommendedName>
</protein>
<evidence type="ECO:0008006" key="5">
    <source>
        <dbReference type="Google" id="ProtNLM"/>
    </source>
</evidence>
<gene>
    <name evidence="3" type="ORF">BCR35DRAFT_312496</name>
</gene>
<reference evidence="3 4" key="1">
    <citation type="submission" date="2016-07" db="EMBL/GenBank/DDBJ databases">
        <title>Pervasive Adenine N6-methylation of Active Genes in Fungi.</title>
        <authorList>
            <consortium name="DOE Joint Genome Institute"/>
            <person name="Mondo S.J."/>
            <person name="Dannebaum R.O."/>
            <person name="Kuo R.C."/>
            <person name="Labutti K."/>
            <person name="Haridas S."/>
            <person name="Kuo A."/>
            <person name="Salamov A."/>
            <person name="Ahrendt S.R."/>
            <person name="Lipzen A."/>
            <person name="Sullivan W."/>
            <person name="Andreopoulos W.B."/>
            <person name="Clum A."/>
            <person name="Lindquist E."/>
            <person name="Daum C."/>
            <person name="Ramamoorthy G.K."/>
            <person name="Gryganskyi A."/>
            <person name="Culley D."/>
            <person name="Magnuson J.K."/>
            <person name="James T.Y."/>
            <person name="O'Malley M.A."/>
            <person name="Stajich J.E."/>
            <person name="Spatafora J.W."/>
            <person name="Visel A."/>
            <person name="Grigoriev I.V."/>
        </authorList>
    </citation>
    <scope>NUCLEOTIDE SEQUENCE [LARGE SCALE GENOMIC DNA]</scope>
    <source>
        <strain evidence="3 4">62-1032</strain>
    </source>
</reference>
<name>A0A1Y2G0K2_9BASI</name>
<dbReference type="SUPFAM" id="SSF49899">
    <property type="entry name" value="Concanavalin A-like lectins/glucanases"/>
    <property type="match status" value="1"/>
</dbReference>
<keyword evidence="2" id="KW-0732">Signal</keyword>
<dbReference type="InterPro" id="IPR013320">
    <property type="entry name" value="ConA-like_dom_sf"/>
</dbReference>
<dbReference type="InParanoid" id="A0A1Y2G0K2"/>
<proteinExistence type="predicted"/>
<sequence>MRYSLTQLASLLACAGVAFASHDSSLRPPHLSRRAVSCSKTADCTAAGVSIPSNSHQFCKSGSCSFKCNTNYSLISGACVKTVTSTSTTSSAGPSSTIKSCSKTADCDGATIPANSHQYCRSKVCSFNCNSKYTLVDGACVGAGSLTTTSSAASASATSITCSKTADCTAAEQVIPANSHQWCDSSAKKCSWRCNSGYSTLGDGCTKDASTSSTTSSTSTASTTASASSSTSTSAVTSSRTSSAPSSSSSAAASASSGGPVLRKAYTGADLFNENDWIFETFDGEEPTHGRVNYVDGPTARSLGLISSPNNVARLSIDRTSWLSSDAYRNSVRVTTPLNDSLNAGSLLLIDMAHAPWGCSVWSAAWTVGRNWPNQGEIDIYEDGCSRDTSLAQTGDTSTTFSDCSVYNTGNAGCSVLDYDPTSFGSGFNAAGGGVFAVAIETSGISIWRWKRSAIPADISSSSPNPSTWGTPVARWGSSTCAPSFFKDQQIVFDITTCGDWAGDQWVWQSTADSGSCYPKYATCAAANQDPANFAEAYFDVNYIKVFSI</sequence>
<dbReference type="InterPro" id="IPR050546">
    <property type="entry name" value="Glycosyl_Hydrlase_16"/>
</dbReference>
<dbReference type="OrthoDB" id="192832at2759"/>
<evidence type="ECO:0000256" key="2">
    <source>
        <dbReference type="SAM" id="SignalP"/>
    </source>
</evidence>
<dbReference type="Pfam" id="PF26113">
    <property type="entry name" value="GH16_XgeA"/>
    <property type="match status" value="1"/>
</dbReference>
<evidence type="ECO:0000313" key="4">
    <source>
        <dbReference type="Proteomes" id="UP000193467"/>
    </source>
</evidence>
<dbReference type="GO" id="GO:0009251">
    <property type="term" value="P:glucan catabolic process"/>
    <property type="evidence" value="ECO:0007669"/>
    <property type="project" value="TreeGrafter"/>
</dbReference>
<dbReference type="AlphaFoldDB" id="A0A1Y2G0K2"/>
<dbReference type="PANTHER" id="PTHR10963">
    <property type="entry name" value="GLYCOSYL HYDROLASE-RELATED"/>
    <property type="match status" value="1"/>
</dbReference>
<feature type="chain" id="PRO_5013208941" description="Concanavalin A-like lectin/glucanase domain-containing protein" evidence="2">
    <location>
        <begin position="21"/>
        <end position="549"/>
    </location>
</feature>
<dbReference type="EMBL" id="MCGR01000006">
    <property type="protein sequence ID" value="ORY89249.1"/>
    <property type="molecule type" value="Genomic_DNA"/>
</dbReference>
<accession>A0A1Y2G0K2</accession>
<dbReference type="Gene3D" id="2.60.120.200">
    <property type="match status" value="1"/>
</dbReference>
<evidence type="ECO:0000256" key="1">
    <source>
        <dbReference type="SAM" id="MobiDB-lite"/>
    </source>
</evidence>